<organism evidence="1 2">
    <name type="scientific">Thalassiosira oceanica</name>
    <name type="common">Marine diatom</name>
    <dbReference type="NCBI Taxonomy" id="159749"/>
    <lineage>
        <taxon>Eukaryota</taxon>
        <taxon>Sar</taxon>
        <taxon>Stramenopiles</taxon>
        <taxon>Ochrophyta</taxon>
        <taxon>Bacillariophyta</taxon>
        <taxon>Coscinodiscophyceae</taxon>
        <taxon>Thalassiosirophycidae</taxon>
        <taxon>Thalassiosirales</taxon>
        <taxon>Thalassiosiraceae</taxon>
        <taxon>Thalassiosira</taxon>
    </lineage>
</organism>
<proteinExistence type="predicted"/>
<evidence type="ECO:0008006" key="3">
    <source>
        <dbReference type="Google" id="ProtNLM"/>
    </source>
</evidence>
<dbReference type="EMBL" id="AGNL01033344">
    <property type="protein sequence ID" value="EJK55733.1"/>
    <property type="molecule type" value="Genomic_DNA"/>
</dbReference>
<evidence type="ECO:0000313" key="1">
    <source>
        <dbReference type="EMBL" id="EJK55733.1"/>
    </source>
</evidence>
<accession>K0RPQ2</accession>
<comment type="caution">
    <text evidence="1">The sequence shown here is derived from an EMBL/GenBank/DDBJ whole genome shotgun (WGS) entry which is preliminary data.</text>
</comment>
<gene>
    <name evidence="1" type="ORF">THAOC_24503</name>
</gene>
<dbReference type="OrthoDB" id="1926878at2759"/>
<keyword evidence="2" id="KW-1185">Reference proteome</keyword>
<dbReference type="Proteomes" id="UP000266841">
    <property type="component" value="Unassembled WGS sequence"/>
</dbReference>
<sequence>MMRAIREGMPMRYTNIIRGLPQAAKVVLCIAVSLSKAWGEGALISIWTLKKYCVEATHHSIMDEVSIGHVQNLIEMLTNAGLLVAASSGQYDQFDNSAKLKLGVQMDDVEIALEQSLLSQEGFYRSLYNFVRKEHPDGPR</sequence>
<evidence type="ECO:0000313" key="2">
    <source>
        <dbReference type="Proteomes" id="UP000266841"/>
    </source>
</evidence>
<reference evidence="1 2" key="1">
    <citation type="journal article" date="2012" name="Genome Biol.">
        <title>Genome and low-iron response of an oceanic diatom adapted to chronic iron limitation.</title>
        <authorList>
            <person name="Lommer M."/>
            <person name="Specht M."/>
            <person name="Roy A.S."/>
            <person name="Kraemer L."/>
            <person name="Andreson R."/>
            <person name="Gutowska M.A."/>
            <person name="Wolf J."/>
            <person name="Bergner S.V."/>
            <person name="Schilhabel M.B."/>
            <person name="Klostermeier U.C."/>
            <person name="Beiko R.G."/>
            <person name="Rosenstiel P."/>
            <person name="Hippler M."/>
            <person name="Laroche J."/>
        </authorList>
    </citation>
    <scope>NUCLEOTIDE SEQUENCE [LARGE SCALE GENOMIC DNA]</scope>
    <source>
        <strain evidence="1 2">CCMP1005</strain>
    </source>
</reference>
<dbReference type="AlphaFoldDB" id="K0RPQ2"/>
<name>K0RPQ2_THAOC</name>
<protein>
    <recommendedName>
        <fullName evidence="3">Cdc6 C-terminal domain-containing protein</fullName>
    </recommendedName>
</protein>